<sequence>MKILYGVQGTGNGHITRARAMAKAFAARPDAEVDYVFSGRDKHKYFDMDPFGDYASFRGLTFRHKAGKISPTATIKSNKLLRLLQDVKNLSVADYDLVVTDFEPITAWAGKLARKPVIGVGHQYAFRHKIPKKGDSWAANTVMNMFAPVSLGLGLHWHHFGAPILPPIADTNDADQEIEPDKILVYLGFEAPDKVIDMLSQISGYRFFYYGEFEKAHTQGSIHFRPLSRDGFQRDLATASGVICNAGFELASEALELGKKLLVKPLFGQMEQLSNAQALKELQLGSVMQKLDASVVEDWLANQPNVKIHYPNVAGAIVNWLLNGEWTDATRLELCQMLWSGVHTADIDNYSKIEQLAVG</sequence>
<organism evidence="1 2">
    <name type="scientific">Halioxenophilus aromaticivorans</name>
    <dbReference type="NCBI Taxonomy" id="1306992"/>
    <lineage>
        <taxon>Bacteria</taxon>
        <taxon>Pseudomonadati</taxon>
        <taxon>Pseudomonadota</taxon>
        <taxon>Gammaproteobacteria</taxon>
        <taxon>Alteromonadales</taxon>
        <taxon>Alteromonadaceae</taxon>
        <taxon>Halioxenophilus</taxon>
    </lineage>
</organism>
<evidence type="ECO:0000313" key="2">
    <source>
        <dbReference type="Proteomes" id="UP001409585"/>
    </source>
</evidence>
<gene>
    <name evidence="1" type="ORF">GCM10025791_49260</name>
</gene>
<dbReference type="AlphaFoldDB" id="A0AAV3UA85"/>
<accession>A0AAV3UA85</accession>
<dbReference type="Proteomes" id="UP001409585">
    <property type="component" value="Unassembled WGS sequence"/>
</dbReference>
<dbReference type="Gene3D" id="3.40.50.2000">
    <property type="entry name" value="Glycogen Phosphorylase B"/>
    <property type="match status" value="1"/>
</dbReference>
<dbReference type="SUPFAM" id="SSF53756">
    <property type="entry name" value="UDP-Glycosyltransferase/glycogen phosphorylase"/>
    <property type="match status" value="1"/>
</dbReference>
<dbReference type="InterPro" id="IPR005262">
    <property type="entry name" value="MJ1255-like"/>
</dbReference>
<protein>
    <submittedName>
        <fullName evidence="1">Glycosyltransferase family protein</fullName>
    </submittedName>
</protein>
<dbReference type="Pfam" id="PF13528">
    <property type="entry name" value="Glyco_trans_1_3"/>
    <property type="match status" value="1"/>
</dbReference>
<dbReference type="EMBL" id="BAABLX010000080">
    <property type="protein sequence ID" value="GAA4961802.1"/>
    <property type="molecule type" value="Genomic_DNA"/>
</dbReference>
<name>A0AAV3UA85_9ALTE</name>
<dbReference type="NCBIfam" id="TIGR00661">
    <property type="entry name" value="MJ1255"/>
    <property type="match status" value="1"/>
</dbReference>
<evidence type="ECO:0000313" key="1">
    <source>
        <dbReference type="EMBL" id="GAA4961802.1"/>
    </source>
</evidence>
<dbReference type="RefSeq" id="WP_345428241.1">
    <property type="nucleotide sequence ID" value="NZ_AP031496.1"/>
</dbReference>
<keyword evidence="2" id="KW-1185">Reference proteome</keyword>
<reference evidence="2" key="1">
    <citation type="journal article" date="2019" name="Int. J. Syst. Evol. Microbiol.">
        <title>The Global Catalogue of Microorganisms (GCM) 10K type strain sequencing project: providing services to taxonomists for standard genome sequencing and annotation.</title>
        <authorList>
            <consortium name="The Broad Institute Genomics Platform"/>
            <consortium name="The Broad Institute Genome Sequencing Center for Infectious Disease"/>
            <person name="Wu L."/>
            <person name="Ma J."/>
        </authorList>
    </citation>
    <scope>NUCLEOTIDE SEQUENCE [LARGE SCALE GENOMIC DNA]</scope>
    <source>
        <strain evidence="2">JCM 19134</strain>
    </source>
</reference>
<proteinExistence type="predicted"/>
<comment type="caution">
    <text evidence="1">The sequence shown here is derived from an EMBL/GenBank/DDBJ whole genome shotgun (WGS) entry which is preliminary data.</text>
</comment>